<dbReference type="EMBL" id="BSTK01000025">
    <property type="protein sequence ID" value="GLY92145.1"/>
    <property type="molecule type" value="Genomic_DNA"/>
</dbReference>
<dbReference type="AlphaFoldDB" id="A0A9W6SC67"/>
<organism evidence="1 2">
    <name type="scientific">Actinoallomurus iriomotensis</name>
    <dbReference type="NCBI Taxonomy" id="478107"/>
    <lineage>
        <taxon>Bacteria</taxon>
        <taxon>Bacillati</taxon>
        <taxon>Actinomycetota</taxon>
        <taxon>Actinomycetes</taxon>
        <taxon>Streptosporangiales</taxon>
        <taxon>Thermomonosporaceae</taxon>
        <taxon>Actinoallomurus</taxon>
    </lineage>
</organism>
<comment type="caution">
    <text evidence="1">The sequence shown here is derived from an EMBL/GenBank/DDBJ whole genome shotgun (WGS) entry which is preliminary data.</text>
</comment>
<keyword evidence="2" id="KW-1185">Reference proteome</keyword>
<evidence type="ECO:0000313" key="2">
    <source>
        <dbReference type="Proteomes" id="UP001165074"/>
    </source>
</evidence>
<name>A0A9W6SC67_9ACTN</name>
<sequence length="231" mass="24773">MKETLIGGNGETLMAPSGKEVRKAWRAAETSALAGLGLRQRVADTYVIQLDGDGAWEGTVSLVKRLMAGQSRVDLEPIGLSITHKPTEKLIHDLKGAGAGAPAYATLSGFPWEVLPPQSKDELTGLWIDEPGAARRAADTVAAAVKAHVLPWMRSNADLSVLARRFQEPQKISHLDVQRLERAAVINYELGDGDAAAAALAEYADEKCGTGISAIDDERRHFVRALTELIG</sequence>
<reference evidence="1" key="1">
    <citation type="submission" date="2023-03" db="EMBL/GenBank/DDBJ databases">
        <title>Actinoallomurus iriomotensis NBRC 103684.</title>
        <authorList>
            <person name="Ichikawa N."/>
            <person name="Sato H."/>
            <person name="Tonouchi N."/>
        </authorList>
    </citation>
    <scope>NUCLEOTIDE SEQUENCE</scope>
    <source>
        <strain evidence="1">NBRC 103684</strain>
    </source>
</reference>
<dbReference type="Proteomes" id="UP001165074">
    <property type="component" value="Unassembled WGS sequence"/>
</dbReference>
<accession>A0A9W6SC67</accession>
<evidence type="ECO:0000313" key="1">
    <source>
        <dbReference type="EMBL" id="GLY92145.1"/>
    </source>
</evidence>
<proteinExistence type="predicted"/>
<gene>
    <name evidence="1" type="ORF">Airi02_100730</name>
</gene>
<protein>
    <submittedName>
        <fullName evidence="1">Uncharacterized protein</fullName>
    </submittedName>
</protein>